<dbReference type="InterPro" id="IPR050111">
    <property type="entry name" value="C-type_lectin/snaclec_domain"/>
</dbReference>
<feature type="signal peptide" evidence="1">
    <location>
        <begin position="1"/>
        <end position="19"/>
    </location>
</feature>
<dbReference type="Gene3D" id="3.10.100.10">
    <property type="entry name" value="Mannose-Binding Protein A, subunit A"/>
    <property type="match status" value="1"/>
</dbReference>
<gene>
    <name evidence="3" type="primary">Acp29AB_0</name>
    <name evidence="3" type="ORF">g.31138</name>
</gene>
<dbReference type="CDD" id="cd00037">
    <property type="entry name" value="CLECT"/>
    <property type="match status" value="1"/>
</dbReference>
<dbReference type="AlphaFoldDB" id="A0A0A1X3D4"/>
<evidence type="ECO:0000313" key="3">
    <source>
        <dbReference type="EMBL" id="JAD05809.1"/>
    </source>
</evidence>
<evidence type="ECO:0000259" key="2">
    <source>
        <dbReference type="PROSITE" id="PS50041"/>
    </source>
</evidence>
<name>A0A0A1X3D4_ZEUCU</name>
<dbReference type="PANTHER" id="PTHR22803">
    <property type="entry name" value="MANNOSE, PHOSPHOLIPASE, LECTIN RECEPTOR RELATED"/>
    <property type="match status" value="1"/>
</dbReference>
<dbReference type="EMBL" id="GBXI01008483">
    <property type="protein sequence ID" value="JAD05809.1"/>
    <property type="molecule type" value="Transcribed_RNA"/>
</dbReference>
<sequence>MLNFIKVCLIFTNIFTIFASPSNSNKNENTKNYYPFVKIGGKYYFVNVSLKMNWYESFDYCRSIGGDLVNINSIEELLALQKYILGMNIQTQLWTDGNDLGREGRYMSLTTGRPLFFTKWKPNNPDNSNNEDCVEVRIENKTLVMNDHKCDMEFYAICQYREPTTHGRSKISELNENGNINLLRNLGEALTHAADVYKSCSQQTGCPVS</sequence>
<keyword evidence="1" id="KW-0732">Signal</keyword>
<dbReference type="SUPFAM" id="SSF56436">
    <property type="entry name" value="C-type lectin-like"/>
    <property type="match status" value="1"/>
</dbReference>
<dbReference type="InterPro" id="IPR016187">
    <property type="entry name" value="CTDL_fold"/>
</dbReference>
<dbReference type="InterPro" id="IPR001304">
    <property type="entry name" value="C-type_lectin-like"/>
</dbReference>
<dbReference type="InterPro" id="IPR016186">
    <property type="entry name" value="C-type_lectin-like/link_sf"/>
</dbReference>
<feature type="domain" description="C-type lectin" evidence="2">
    <location>
        <begin position="39"/>
        <end position="159"/>
    </location>
</feature>
<dbReference type="SMART" id="SM00034">
    <property type="entry name" value="CLECT"/>
    <property type="match status" value="1"/>
</dbReference>
<feature type="chain" id="PRO_5001994489" evidence="1">
    <location>
        <begin position="20"/>
        <end position="209"/>
    </location>
</feature>
<reference evidence="3" key="2">
    <citation type="journal article" date="2015" name="Gigascience">
        <title>Reconstructing a comprehensive transcriptome assembly of a white-pupal translocated strain of the pest fruit fly Bactrocera cucurbitae.</title>
        <authorList>
            <person name="Sim S.B."/>
            <person name="Calla B."/>
            <person name="Hall B."/>
            <person name="DeRego T."/>
            <person name="Geib S.M."/>
        </authorList>
    </citation>
    <scope>NUCLEOTIDE SEQUENCE</scope>
</reference>
<evidence type="ECO:0000256" key="1">
    <source>
        <dbReference type="SAM" id="SignalP"/>
    </source>
</evidence>
<protein>
    <submittedName>
        <fullName evidence="3">Accessory gland protein Acp29AB</fullName>
    </submittedName>
</protein>
<proteinExistence type="predicted"/>
<dbReference type="Pfam" id="PF00059">
    <property type="entry name" value="Lectin_C"/>
    <property type="match status" value="1"/>
</dbReference>
<reference evidence="3" key="1">
    <citation type="submission" date="2014-11" db="EMBL/GenBank/DDBJ databases">
        <authorList>
            <person name="Geib S."/>
        </authorList>
    </citation>
    <scope>NUCLEOTIDE SEQUENCE</scope>
</reference>
<dbReference type="PROSITE" id="PS50041">
    <property type="entry name" value="C_TYPE_LECTIN_2"/>
    <property type="match status" value="1"/>
</dbReference>
<accession>A0A0A1X3D4</accession>
<organism evidence="3">
    <name type="scientific">Zeugodacus cucurbitae</name>
    <name type="common">Melon fruit fly</name>
    <name type="synonym">Bactrocera cucurbitae</name>
    <dbReference type="NCBI Taxonomy" id="28588"/>
    <lineage>
        <taxon>Eukaryota</taxon>
        <taxon>Metazoa</taxon>
        <taxon>Ecdysozoa</taxon>
        <taxon>Arthropoda</taxon>
        <taxon>Hexapoda</taxon>
        <taxon>Insecta</taxon>
        <taxon>Pterygota</taxon>
        <taxon>Neoptera</taxon>
        <taxon>Endopterygota</taxon>
        <taxon>Diptera</taxon>
        <taxon>Brachycera</taxon>
        <taxon>Muscomorpha</taxon>
        <taxon>Tephritoidea</taxon>
        <taxon>Tephritidae</taxon>
        <taxon>Zeugodacus</taxon>
        <taxon>Zeugodacus</taxon>
    </lineage>
</organism>